<keyword evidence="2 5" id="KW-0500">Molybdenum</keyword>
<dbReference type="InterPro" id="IPR017871">
    <property type="entry name" value="ABC_transporter-like_CS"/>
</dbReference>
<dbReference type="InterPro" id="IPR003593">
    <property type="entry name" value="AAA+_ATPase"/>
</dbReference>
<dbReference type="GO" id="GO:0016887">
    <property type="term" value="F:ATP hydrolysis activity"/>
    <property type="evidence" value="ECO:0007669"/>
    <property type="project" value="InterPro"/>
</dbReference>
<dbReference type="PANTHER" id="PTHR42781">
    <property type="entry name" value="SPERMIDINE/PUTRESCINE IMPORT ATP-BINDING PROTEIN POTA"/>
    <property type="match status" value="1"/>
</dbReference>
<name>A0A2M9BU10_9MICO</name>
<dbReference type="PROSITE" id="PS00211">
    <property type="entry name" value="ABC_TRANSPORTER_1"/>
    <property type="match status" value="1"/>
</dbReference>
<dbReference type="AlphaFoldDB" id="A0A2M9BU10"/>
<accession>A0A2M9BU10</accession>
<dbReference type="Gene3D" id="3.40.50.300">
    <property type="entry name" value="P-loop containing nucleotide triphosphate hydrolases"/>
    <property type="match status" value="1"/>
</dbReference>
<dbReference type="Gene3D" id="2.40.50.100">
    <property type="match status" value="1"/>
</dbReference>
<dbReference type="PANTHER" id="PTHR42781:SF4">
    <property type="entry name" value="SPERMIDINE_PUTRESCINE IMPORT ATP-BINDING PROTEIN POTA"/>
    <property type="match status" value="1"/>
</dbReference>
<keyword evidence="1" id="KW-0813">Transport</keyword>
<feature type="domain" description="ABC transporter" evidence="6">
    <location>
        <begin position="1"/>
        <end position="239"/>
    </location>
</feature>
<dbReference type="Pfam" id="PF00005">
    <property type="entry name" value="ABC_tran"/>
    <property type="match status" value="1"/>
</dbReference>
<dbReference type="SMART" id="SM00382">
    <property type="entry name" value="AAA"/>
    <property type="match status" value="1"/>
</dbReference>
<evidence type="ECO:0000256" key="5">
    <source>
        <dbReference type="PROSITE-ProRule" id="PRU01213"/>
    </source>
</evidence>
<sequence>MSAAGLDARLLVEREGFTLDLELAVAPGAVLAVLGPNGAGKSTALRAIAGLVGPTGGHVRVAGRVLDDVGASVRVPTEKRGLGVVFQDYLLFPHLSVRDNVAFGLRAQGVARAEAHERSERWLERMALGPFAEKRPAALSGGQAQRVALARALVLEPRLLLLDEPLAALDASTRMDVRAELAEYLGDFPGSTVLVTHDPLDAMVLASEVLVVEHGRVTQRGAPAQLARAPRTDYVARLMGLNLVTGRAQPDDAGVAVRHGGGILVRSAETSEGPVTALVFAPSAVGVHRSRPEGSPRNVWECRVRGVEQHAQTIRVRATTAEGGLELFADITAAALAELRLAVGDTVWLSVKAGEVRVSR</sequence>
<dbReference type="SUPFAM" id="SSF52540">
    <property type="entry name" value="P-loop containing nucleoside triphosphate hydrolases"/>
    <property type="match status" value="1"/>
</dbReference>
<feature type="domain" description="Mop" evidence="7">
    <location>
        <begin position="293"/>
        <end position="360"/>
    </location>
</feature>
<keyword evidence="4 8" id="KW-0067">ATP-binding</keyword>
<dbReference type="Pfam" id="PF03459">
    <property type="entry name" value="TOBE"/>
    <property type="match status" value="1"/>
</dbReference>
<dbReference type="SUPFAM" id="SSF50331">
    <property type="entry name" value="MOP-like"/>
    <property type="match status" value="1"/>
</dbReference>
<proteinExistence type="predicted"/>
<dbReference type="RefSeq" id="WP_211294533.1">
    <property type="nucleotide sequence ID" value="NZ_PGFB01000004.1"/>
</dbReference>
<dbReference type="InterPro" id="IPR027417">
    <property type="entry name" value="P-loop_NTPase"/>
</dbReference>
<comment type="caution">
    <text evidence="8">The sequence shown here is derived from an EMBL/GenBank/DDBJ whole genome shotgun (WGS) entry which is preliminary data.</text>
</comment>
<dbReference type="PROSITE" id="PS50893">
    <property type="entry name" value="ABC_TRANSPORTER_2"/>
    <property type="match status" value="1"/>
</dbReference>
<dbReference type="InterPro" id="IPR004606">
    <property type="entry name" value="Mop_domain"/>
</dbReference>
<dbReference type="InterPro" id="IPR005116">
    <property type="entry name" value="Transp-assoc_OB_typ1"/>
</dbReference>
<gene>
    <name evidence="8" type="ORF">CLV54_2379</name>
</gene>
<evidence type="ECO:0000313" key="8">
    <source>
        <dbReference type="EMBL" id="PJJ61434.1"/>
    </source>
</evidence>
<evidence type="ECO:0000256" key="4">
    <source>
        <dbReference type="ARBA" id="ARBA00022840"/>
    </source>
</evidence>
<evidence type="ECO:0000259" key="7">
    <source>
        <dbReference type="PROSITE" id="PS51866"/>
    </source>
</evidence>
<evidence type="ECO:0000313" key="9">
    <source>
        <dbReference type="Proteomes" id="UP000230161"/>
    </source>
</evidence>
<dbReference type="EMBL" id="PGFB01000004">
    <property type="protein sequence ID" value="PJJ61434.1"/>
    <property type="molecule type" value="Genomic_DNA"/>
</dbReference>
<evidence type="ECO:0000256" key="2">
    <source>
        <dbReference type="ARBA" id="ARBA00022505"/>
    </source>
</evidence>
<evidence type="ECO:0000259" key="6">
    <source>
        <dbReference type="PROSITE" id="PS50893"/>
    </source>
</evidence>
<dbReference type="Proteomes" id="UP000230161">
    <property type="component" value="Unassembled WGS sequence"/>
</dbReference>
<dbReference type="GO" id="GO:0015689">
    <property type="term" value="P:molybdate ion transport"/>
    <property type="evidence" value="ECO:0007669"/>
    <property type="project" value="InterPro"/>
</dbReference>
<dbReference type="GO" id="GO:0005524">
    <property type="term" value="F:ATP binding"/>
    <property type="evidence" value="ECO:0007669"/>
    <property type="project" value="UniProtKB-KW"/>
</dbReference>
<protein>
    <submittedName>
        <fullName evidence="8">Molybdate transport system ATP-binding protein</fullName>
    </submittedName>
</protein>
<dbReference type="InterPro" id="IPR008995">
    <property type="entry name" value="Mo/tungstate-bd_C_term_dom"/>
</dbReference>
<organism evidence="8 9">
    <name type="scientific">Compostimonas suwonensis</name>
    <dbReference type="NCBI Taxonomy" id="1048394"/>
    <lineage>
        <taxon>Bacteria</taxon>
        <taxon>Bacillati</taxon>
        <taxon>Actinomycetota</taxon>
        <taxon>Actinomycetes</taxon>
        <taxon>Micrococcales</taxon>
        <taxon>Microbacteriaceae</taxon>
        <taxon>Compostimonas</taxon>
    </lineage>
</organism>
<evidence type="ECO:0000256" key="3">
    <source>
        <dbReference type="ARBA" id="ARBA00022741"/>
    </source>
</evidence>
<keyword evidence="9" id="KW-1185">Reference proteome</keyword>
<keyword evidence="3" id="KW-0547">Nucleotide-binding</keyword>
<dbReference type="InterPro" id="IPR003439">
    <property type="entry name" value="ABC_transporter-like_ATP-bd"/>
</dbReference>
<dbReference type="InterPro" id="IPR050093">
    <property type="entry name" value="ABC_SmlMolc_Importer"/>
</dbReference>
<reference evidence="8 9" key="1">
    <citation type="submission" date="2017-11" db="EMBL/GenBank/DDBJ databases">
        <title>Genomic Encyclopedia of Archaeal and Bacterial Type Strains, Phase II (KMG-II): From Individual Species to Whole Genera.</title>
        <authorList>
            <person name="Goeker M."/>
        </authorList>
    </citation>
    <scope>NUCLEOTIDE SEQUENCE [LARGE SCALE GENOMIC DNA]</scope>
    <source>
        <strain evidence="8 9">DSM 25625</strain>
    </source>
</reference>
<dbReference type="PROSITE" id="PS51866">
    <property type="entry name" value="MOP"/>
    <property type="match status" value="1"/>
</dbReference>
<evidence type="ECO:0000256" key="1">
    <source>
        <dbReference type="ARBA" id="ARBA00022448"/>
    </source>
</evidence>